<keyword evidence="3" id="KW-1185">Reference proteome</keyword>
<evidence type="ECO:0000256" key="1">
    <source>
        <dbReference type="SAM" id="MobiDB-lite"/>
    </source>
</evidence>
<feature type="compositionally biased region" description="Polar residues" evidence="1">
    <location>
        <begin position="48"/>
        <end position="66"/>
    </location>
</feature>
<feature type="non-terminal residue" evidence="2">
    <location>
        <position position="1"/>
    </location>
</feature>
<dbReference type="EMBL" id="JACEIK010001247">
    <property type="protein sequence ID" value="MCD7467588.1"/>
    <property type="molecule type" value="Genomic_DNA"/>
</dbReference>
<proteinExistence type="predicted"/>
<evidence type="ECO:0000313" key="2">
    <source>
        <dbReference type="EMBL" id="MCD7467588.1"/>
    </source>
</evidence>
<protein>
    <submittedName>
        <fullName evidence="2">Uncharacterized protein</fullName>
    </submittedName>
</protein>
<organism evidence="2 3">
    <name type="scientific">Datura stramonium</name>
    <name type="common">Jimsonweed</name>
    <name type="synonym">Common thornapple</name>
    <dbReference type="NCBI Taxonomy" id="4076"/>
    <lineage>
        <taxon>Eukaryota</taxon>
        <taxon>Viridiplantae</taxon>
        <taxon>Streptophyta</taxon>
        <taxon>Embryophyta</taxon>
        <taxon>Tracheophyta</taxon>
        <taxon>Spermatophyta</taxon>
        <taxon>Magnoliopsida</taxon>
        <taxon>eudicotyledons</taxon>
        <taxon>Gunneridae</taxon>
        <taxon>Pentapetalae</taxon>
        <taxon>asterids</taxon>
        <taxon>lamiids</taxon>
        <taxon>Solanales</taxon>
        <taxon>Solanaceae</taxon>
        <taxon>Solanoideae</taxon>
        <taxon>Datureae</taxon>
        <taxon>Datura</taxon>
    </lineage>
</organism>
<reference evidence="2 3" key="1">
    <citation type="journal article" date="2021" name="BMC Genomics">
        <title>Datura genome reveals duplications of psychoactive alkaloid biosynthetic genes and high mutation rate following tissue culture.</title>
        <authorList>
            <person name="Rajewski A."/>
            <person name="Carter-House D."/>
            <person name="Stajich J."/>
            <person name="Litt A."/>
        </authorList>
    </citation>
    <scope>NUCLEOTIDE SEQUENCE [LARGE SCALE GENOMIC DNA]</scope>
    <source>
        <strain evidence="2">AR-01</strain>
    </source>
</reference>
<accession>A0ABS8T8W5</accession>
<evidence type="ECO:0000313" key="3">
    <source>
        <dbReference type="Proteomes" id="UP000823775"/>
    </source>
</evidence>
<feature type="region of interest" description="Disordered" evidence="1">
    <location>
        <begin position="40"/>
        <end position="66"/>
    </location>
</feature>
<sequence>KTFAEPLFTSKYSHTDNIDDYFNEQLRITIGVQQHINTQSMDEAPVSENESVILPQTQSVDARQIE</sequence>
<name>A0ABS8T8W5_DATST</name>
<gene>
    <name evidence="2" type="ORF">HAX54_005109</name>
</gene>
<dbReference type="Proteomes" id="UP000823775">
    <property type="component" value="Unassembled WGS sequence"/>
</dbReference>
<comment type="caution">
    <text evidence="2">The sequence shown here is derived from an EMBL/GenBank/DDBJ whole genome shotgun (WGS) entry which is preliminary data.</text>
</comment>